<evidence type="ECO:0000313" key="17">
    <source>
        <dbReference type="Proteomes" id="UP000794436"/>
    </source>
</evidence>
<evidence type="ECO:0000256" key="8">
    <source>
        <dbReference type="ARBA" id="ARBA00023277"/>
    </source>
</evidence>
<dbReference type="Proteomes" id="UP000794436">
    <property type="component" value="Unassembled WGS sequence"/>
</dbReference>
<dbReference type="EMBL" id="SPLM01000145">
    <property type="protein sequence ID" value="TMW56634.1"/>
    <property type="molecule type" value="Genomic_DNA"/>
</dbReference>
<dbReference type="GO" id="GO:0000272">
    <property type="term" value="P:polysaccharide catabolic process"/>
    <property type="evidence" value="ECO:0007669"/>
    <property type="project" value="UniProtKB-KW"/>
</dbReference>
<protein>
    <recommendedName>
        <fullName evidence="3">glucan endo-1,3-beta-D-glucosidase</fullName>
        <ecNumber evidence="3">3.2.1.39</ecNumber>
    </recommendedName>
    <alternativeName>
        <fullName evidence="13">Endo-1,3-beta-glucanase btgC</fullName>
    </alternativeName>
    <alternativeName>
        <fullName evidence="12">Laminarinase btgC</fullName>
    </alternativeName>
</protein>
<evidence type="ECO:0000256" key="5">
    <source>
        <dbReference type="ARBA" id="ARBA00022801"/>
    </source>
</evidence>
<keyword evidence="17" id="KW-1185">Reference proteome</keyword>
<evidence type="ECO:0000256" key="3">
    <source>
        <dbReference type="ARBA" id="ARBA00012780"/>
    </source>
</evidence>
<dbReference type="Gene3D" id="3.20.20.80">
    <property type="entry name" value="Glycosidases"/>
    <property type="match status" value="1"/>
</dbReference>
<evidence type="ECO:0000256" key="13">
    <source>
        <dbReference type="ARBA" id="ARBA00043078"/>
    </source>
</evidence>
<feature type="compositionally biased region" description="Low complexity" evidence="14">
    <location>
        <begin position="351"/>
        <end position="403"/>
    </location>
</feature>
<keyword evidence="8" id="KW-0119">Carbohydrate metabolism</keyword>
<dbReference type="GO" id="GO:0005886">
    <property type="term" value="C:plasma membrane"/>
    <property type="evidence" value="ECO:0007669"/>
    <property type="project" value="UniProtKB-SubCell"/>
</dbReference>
<evidence type="ECO:0000256" key="15">
    <source>
        <dbReference type="SAM" id="SignalP"/>
    </source>
</evidence>
<name>A0A8K1C4Y6_PYTOL</name>
<evidence type="ECO:0000256" key="10">
    <source>
        <dbReference type="ARBA" id="ARBA00023326"/>
    </source>
</evidence>
<feature type="chain" id="PRO_5035445903" description="glucan endo-1,3-beta-D-glucosidase" evidence="15">
    <location>
        <begin position="25"/>
        <end position="425"/>
    </location>
</feature>
<sequence>MALHAESWLRRIVLGLLLFLPTTPLSKPPLNPHIMVNAHVWTALTALLAASTTTTSALDKELYGVNYDLRQGPDWDPAKCKNAKTIASELKVLSTITKNVRTYSLADCDVTPVIKSAKELGLTVWLGVWISGESKVFEAEVETMKELIKAGLIDDNIVGFNVGSEAVYRKDVTAEQAIADLTEFKKLLKDNDLAQPVSITDIVDVMLQYPEMIEAGDVVTVNQFPFWEKMDVKAAAAQFRKRIQPLLSLAGKKEVIISETGWASAGKNENASDATPESSARYLNDFYLVAEEEKWKYYYFQAFDSPWKAQIPGEEDTVEGGFGIFDKDGVMKPEFGDLKISPREDTITDVGSASSDGAAGTAGTNGQTASSGNGAVHASSGSGASGTNSNSNKSSNKSPSPSSAVSVATAMSAVLVALSAALVQL</sequence>
<dbReference type="AlphaFoldDB" id="A0A8K1C4Y6"/>
<dbReference type="InterPro" id="IPR017853">
    <property type="entry name" value="GH"/>
</dbReference>
<keyword evidence="4" id="KW-1003">Cell membrane</keyword>
<evidence type="ECO:0000256" key="6">
    <source>
        <dbReference type="ARBA" id="ARBA00023136"/>
    </source>
</evidence>
<keyword evidence="10" id="KW-0624">Polysaccharide degradation</keyword>
<dbReference type="SUPFAM" id="SSF51445">
    <property type="entry name" value="(Trans)glycosidases"/>
    <property type="match status" value="1"/>
</dbReference>
<keyword evidence="5" id="KW-0378">Hydrolase</keyword>
<dbReference type="EC" id="3.2.1.39" evidence="3"/>
<evidence type="ECO:0000256" key="7">
    <source>
        <dbReference type="ARBA" id="ARBA00023180"/>
    </source>
</evidence>
<dbReference type="InterPro" id="IPR050732">
    <property type="entry name" value="Beta-glucan_modifiers"/>
</dbReference>
<feature type="compositionally biased region" description="Basic and acidic residues" evidence="14">
    <location>
        <begin position="335"/>
        <end position="346"/>
    </location>
</feature>
<evidence type="ECO:0000256" key="1">
    <source>
        <dbReference type="ARBA" id="ARBA00000382"/>
    </source>
</evidence>
<comment type="subcellular location">
    <subcellularLocation>
        <location evidence="2">Cell membrane</location>
    </subcellularLocation>
</comment>
<evidence type="ECO:0000256" key="9">
    <source>
        <dbReference type="ARBA" id="ARBA00023316"/>
    </source>
</evidence>
<evidence type="ECO:0000256" key="2">
    <source>
        <dbReference type="ARBA" id="ARBA00004236"/>
    </source>
</evidence>
<comment type="catalytic activity">
    <reaction evidence="1">
        <text>Hydrolysis of (1-&gt;3)-beta-D-glucosidic linkages in (1-&gt;3)-beta-D-glucans.</text>
        <dbReference type="EC" id="3.2.1.39"/>
    </reaction>
</comment>
<organism evidence="16 17">
    <name type="scientific">Pythium oligandrum</name>
    <name type="common">Mycoparasitic fungus</name>
    <dbReference type="NCBI Taxonomy" id="41045"/>
    <lineage>
        <taxon>Eukaryota</taxon>
        <taxon>Sar</taxon>
        <taxon>Stramenopiles</taxon>
        <taxon>Oomycota</taxon>
        <taxon>Peronosporomycetes</taxon>
        <taxon>Pythiales</taxon>
        <taxon>Pythiaceae</taxon>
        <taxon>Pythium</taxon>
    </lineage>
</organism>
<gene>
    <name evidence="16" type="ORF">Poli38472_006644</name>
</gene>
<dbReference type="PANTHER" id="PTHR16631">
    <property type="entry name" value="GLUCAN 1,3-BETA-GLUCOSIDASE"/>
    <property type="match status" value="1"/>
</dbReference>
<dbReference type="GO" id="GO:0042973">
    <property type="term" value="F:glucan endo-1,3-beta-D-glucosidase activity"/>
    <property type="evidence" value="ECO:0007669"/>
    <property type="project" value="UniProtKB-EC"/>
</dbReference>
<proteinExistence type="predicted"/>
<dbReference type="PANTHER" id="PTHR16631:SF17">
    <property type="entry name" value="GLUCAN ENDO-1,3-BETA-GLUCOSIDASE BTGC"/>
    <property type="match status" value="1"/>
</dbReference>
<accession>A0A8K1C4Y6</accession>
<comment type="function">
    <text evidence="11">Glucanases play a role in cell expansion during growth, in cell-cell fusion during mating, and in spore release during sporulation. This enzyme may be involved in beta-glucan degradation. Active on laminarin and lichenan.</text>
</comment>
<evidence type="ECO:0000256" key="14">
    <source>
        <dbReference type="SAM" id="MobiDB-lite"/>
    </source>
</evidence>
<dbReference type="GO" id="GO:0071555">
    <property type="term" value="P:cell wall organization"/>
    <property type="evidence" value="ECO:0007669"/>
    <property type="project" value="UniProtKB-KW"/>
</dbReference>
<feature type="signal peptide" evidence="15">
    <location>
        <begin position="1"/>
        <end position="24"/>
    </location>
</feature>
<reference evidence="16" key="1">
    <citation type="submission" date="2019-03" db="EMBL/GenBank/DDBJ databases">
        <title>Long read genome sequence of the mycoparasitic Pythium oligandrum ATCC 38472 isolated from sugarbeet rhizosphere.</title>
        <authorList>
            <person name="Gaulin E."/>
        </authorList>
    </citation>
    <scope>NUCLEOTIDE SEQUENCE</scope>
    <source>
        <strain evidence="16">ATCC 38472_TT</strain>
    </source>
</reference>
<keyword evidence="15" id="KW-0732">Signal</keyword>
<keyword evidence="6" id="KW-0472">Membrane</keyword>
<keyword evidence="7" id="KW-0325">Glycoprotein</keyword>
<evidence type="ECO:0000313" key="16">
    <source>
        <dbReference type="EMBL" id="TMW56634.1"/>
    </source>
</evidence>
<feature type="region of interest" description="Disordered" evidence="14">
    <location>
        <begin position="335"/>
        <end position="403"/>
    </location>
</feature>
<evidence type="ECO:0000256" key="4">
    <source>
        <dbReference type="ARBA" id="ARBA00022475"/>
    </source>
</evidence>
<evidence type="ECO:0000256" key="11">
    <source>
        <dbReference type="ARBA" id="ARBA00037649"/>
    </source>
</evidence>
<evidence type="ECO:0000256" key="12">
    <source>
        <dbReference type="ARBA" id="ARBA00042373"/>
    </source>
</evidence>
<keyword evidence="9" id="KW-0961">Cell wall biogenesis/degradation</keyword>
<comment type="caution">
    <text evidence="16">The sequence shown here is derived from an EMBL/GenBank/DDBJ whole genome shotgun (WGS) entry which is preliminary data.</text>
</comment>
<dbReference type="OrthoDB" id="77201at2759"/>